<dbReference type="SMART" id="SM00078">
    <property type="entry name" value="IlGF"/>
    <property type="match status" value="1"/>
</dbReference>
<name>Q5GAI4_9VIRU</name>
<proteinExistence type="inferred from homology"/>
<dbReference type="PANTHER" id="PTHR46845:SF1">
    <property type="entry name" value="INSULIN-LIKE GROWTH FACTOR I"/>
    <property type="match status" value="1"/>
</dbReference>
<keyword evidence="2" id="KW-1015">Disulfide bond</keyword>
<dbReference type="PROSITE" id="PS00262">
    <property type="entry name" value="INSULIN"/>
    <property type="match status" value="1"/>
</dbReference>
<feature type="region of interest" description="Disordered" evidence="3">
    <location>
        <begin position="81"/>
        <end position="169"/>
    </location>
</feature>
<feature type="compositionally biased region" description="Polar residues" evidence="3">
    <location>
        <begin position="82"/>
        <end position="168"/>
    </location>
</feature>
<sequence>MLFKLMLIVFMTATIKETYQLQVCGGELIDALTEHCGDRGVYTPSRRGRRNRSVGLADACCKNECNENELDRYCNPKKPTVAPSTVAPSTVAPSTVAPSTVAPSTVAPSTVAPSTVAPSTVAPSTVAPSTVAPSTVAPSTVAPSTVAPSTVAPSTVAPSTVAPSTVAPSTVAPEMDVSFGMTDDITQEPSSPHATQEPSSPHATQEPSCMYDETTEKSLTSSPAATHESPETTPDPIEQAEREGKMIQTILSKLLRRLLKMRST</sequence>
<accession>Q5GAI4</accession>
<feature type="domain" description="Insulin-like" evidence="4">
    <location>
        <begin position="21"/>
        <end position="74"/>
    </location>
</feature>
<protein>
    <recommendedName>
        <fullName evidence="4">Insulin-like domain-containing protein</fullName>
    </recommendedName>
</protein>
<evidence type="ECO:0000256" key="2">
    <source>
        <dbReference type="ARBA" id="ARBA00023157"/>
    </source>
</evidence>
<dbReference type="PANTHER" id="PTHR46845">
    <property type="entry name" value="INSULIN-LIKE GROWTH FACTOR I"/>
    <property type="match status" value="1"/>
</dbReference>
<gene>
    <name evidence="5" type="ORF">GIV32</name>
</gene>
<dbReference type="InterPro" id="IPR022353">
    <property type="entry name" value="Insulin_CS"/>
</dbReference>
<organism evidence="5 6">
    <name type="scientific">Grouper iridovirus</name>
    <dbReference type="NCBI Taxonomy" id="127569"/>
    <lineage>
        <taxon>Viruses</taxon>
        <taxon>Varidnaviria</taxon>
        <taxon>Bamfordvirae</taxon>
        <taxon>Nucleocytoviricota</taxon>
        <taxon>Megaviricetes</taxon>
        <taxon>Pimascovirales</taxon>
        <taxon>Pimascovirales incertae sedis</taxon>
        <taxon>Iridoviridae</taxon>
        <taxon>Alphairidovirinae</taxon>
        <taxon>Ranavirus</taxon>
        <taxon>Ranavirus epinephelus1</taxon>
        <taxon>Singapore grouper iridovirus</taxon>
    </lineage>
</organism>
<dbReference type="InterPro" id="IPR016179">
    <property type="entry name" value="Insulin-like"/>
</dbReference>
<dbReference type="InterPro" id="IPR036438">
    <property type="entry name" value="Insulin-like_sf"/>
</dbReference>
<reference evidence="5 6" key="1">
    <citation type="journal article" date="2005" name="J. Virol.">
        <title>Complete genome sequence of the grouper iridovirus and comparison of genomic organization with those of other iridoviruses.</title>
        <authorList>
            <person name="Tsai C.T."/>
            <person name="Ting J.W."/>
            <person name="Wu M.H."/>
            <person name="Wu M.F."/>
            <person name="Guo I.C."/>
            <person name="Chang C.Y."/>
        </authorList>
    </citation>
    <scope>NUCLEOTIDE SEQUENCE [LARGE SCALE GENOMIC DNA]</scope>
</reference>
<evidence type="ECO:0000313" key="5">
    <source>
        <dbReference type="EMBL" id="AAV91059.1"/>
    </source>
</evidence>
<dbReference type="GO" id="GO:0008283">
    <property type="term" value="P:cell population proliferation"/>
    <property type="evidence" value="ECO:0007669"/>
    <property type="project" value="TreeGrafter"/>
</dbReference>
<dbReference type="GO" id="GO:0048009">
    <property type="term" value="P:insulin-like growth factor receptor signaling pathway"/>
    <property type="evidence" value="ECO:0007669"/>
    <property type="project" value="TreeGrafter"/>
</dbReference>
<feature type="region of interest" description="Disordered" evidence="3">
    <location>
        <begin position="181"/>
        <end position="244"/>
    </location>
</feature>
<dbReference type="GO" id="GO:0008284">
    <property type="term" value="P:positive regulation of cell population proliferation"/>
    <property type="evidence" value="ECO:0007669"/>
    <property type="project" value="TreeGrafter"/>
</dbReference>
<feature type="compositionally biased region" description="Polar residues" evidence="3">
    <location>
        <begin position="187"/>
        <end position="207"/>
    </location>
</feature>
<dbReference type="SUPFAM" id="SSF56994">
    <property type="entry name" value="Insulin-like"/>
    <property type="match status" value="1"/>
</dbReference>
<dbReference type="Gene3D" id="1.10.100.10">
    <property type="entry name" value="Insulin-like"/>
    <property type="match status" value="1"/>
</dbReference>
<dbReference type="GO" id="GO:0005179">
    <property type="term" value="F:hormone activity"/>
    <property type="evidence" value="ECO:0007669"/>
    <property type="project" value="InterPro"/>
</dbReference>
<dbReference type="GO" id="GO:0005615">
    <property type="term" value="C:extracellular space"/>
    <property type="evidence" value="ECO:0007669"/>
    <property type="project" value="TreeGrafter"/>
</dbReference>
<dbReference type="PRINTS" id="PR00276">
    <property type="entry name" value="INSULINFAMLY"/>
</dbReference>
<dbReference type="EMBL" id="AY666015">
    <property type="protein sequence ID" value="AAV91059.1"/>
    <property type="molecule type" value="Genomic_DNA"/>
</dbReference>
<evidence type="ECO:0000259" key="4">
    <source>
        <dbReference type="SMART" id="SM00078"/>
    </source>
</evidence>
<evidence type="ECO:0000256" key="3">
    <source>
        <dbReference type="SAM" id="MobiDB-lite"/>
    </source>
</evidence>
<dbReference type="GO" id="GO:0005159">
    <property type="term" value="F:insulin-like growth factor receptor binding"/>
    <property type="evidence" value="ECO:0007669"/>
    <property type="project" value="TreeGrafter"/>
</dbReference>
<evidence type="ECO:0000256" key="1">
    <source>
        <dbReference type="ARBA" id="ARBA00009034"/>
    </source>
</evidence>
<comment type="similarity">
    <text evidence="1">Belongs to the insulin family.</text>
</comment>
<dbReference type="InterPro" id="IPR022352">
    <property type="entry name" value="Ins/IGF/rlx"/>
</dbReference>
<evidence type="ECO:0000313" key="6">
    <source>
        <dbReference type="Proteomes" id="UP000102282"/>
    </source>
</evidence>
<dbReference type="GO" id="GO:0051897">
    <property type="term" value="P:positive regulation of phosphatidylinositol 3-kinase/protein kinase B signal transduction"/>
    <property type="evidence" value="ECO:0007669"/>
    <property type="project" value="TreeGrafter"/>
</dbReference>
<dbReference type="Proteomes" id="UP000102282">
    <property type="component" value="Genome"/>
</dbReference>